<sequence length="637" mass="71221">MKLTDVKKLKVAELRSRLKELGLDVKGLKAELVDRLCSALQAGQTEVNGGEELELRPDTQPTPSEPTDTVHLRAPSPSPSPPPPAEAVCVTARREVDRTREFTDSATQTDTAGPEPEQGCGVVSESVPVYRAAAAEEEKEEEEMQQGDGAQSSEEAAKSPQPPVDQAETEEEDEDEVRLDPCNCHLHFEVGPDCACGQPRFWARFPSLWSGCRLTHGVLRGRVGFEVRLERKLLAAQLEDQEDTSTYGLRVGWSMDNASLLLGEDEFSFAYDGRGKKVSRGTEEEFGEPFSEGDIIGCYASFSTDGAVVLSFHKNGRFMGVAFTLGASKLQDRALFPHVLCKSCSVRFNLNATAPPWYPGPPGFTPLAALPAGQRVRTTLARTSRAQCEVLLMVGLPGSGKSHWARNHMKQHPEKQYRLLGTEELLACMISGGQRESRLQQASQCLTDLIKMAAQTPGNYILNQCNILFSARHYKLQLFAGFRRRAVVVFPSAGEWKRRLSQHQTTDGEQIPETALLKLQVSCSLPEQQSDLLEELQYTELPQEQAQTLLQEYKDEARRLLPPVLKPEKKKHGAHKKRPHPHGPPPSHRMHWSRLNGWNDTRLNMQPWSQQPRYWNVAYQDQSYYYRDFGHGGYGAY</sequence>
<keyword evidence="2" id="KW-1185">Reference proteome</keyword>
<comment type="caution">
    <text evidence="1">The sequence shown here is derived from an EMBL/GenBank/DDBJ whole genome shotgun (WGS) entry which is preliminary data.</text>
</comment>
<protein>
    <submittedName>
        <fullName evidence="1">Heterogeneous nuclear ribonucleoprotein U-like protein 1</fullName>
    </submittedName>
</protein>
<proteinExistence type="predicted"/>
<name>A0ACB7EQ34_NIBAL</name>
<accession>A0ACB7EQ34</accession>
<evidence type="ECO:0000313" key="2">
    <source>
        <dbReference type="Proteomes" id="UP000805704"/>
    </source>
</evidence>
<organism evidence="1 2">
    <name type="scientific">Nibea albiflora</name>
    <name type="common">Yellow drum</name>
    <name type="synonym">Corvina albiflora</name>
    <dbReference type="NCBI Taxonomy" id="240163"/>
    <lineage>
        <taxon>Eukaryota</taxon>
        <taxon>Metazoa</taxon>
        <taxon>Chordata</taxon>
        <taxon>Craniata</taxon>
        <taxon>Vertebrata</taxon>
        <taxon>Euteleostomi</taxon>
        <taxon>Actinopterygii</taxon>
        <taxon>Neopterygii</taxon>
        <taxon>Teleostei</taxon>
        <taxon>Neoteleostei</taxon>
        <taxon>Acanthomorphata</taxon>
        <taxon>Eupercaria</taxon>
        <taxon>Sciaenidae</taxon>
        <taxon>Nibea</taxon>
    </lineage>
</organism>
<dbReference type="Proteomes" id="UP000805704">
    <property type="component" value="Chromosome 3"/>
</dbReference>
<reference evidence="1" key="1">
    <citation type="submission" date="2020-04" db="EMBL/GenBank/DDBJ databases">
        <title>A chromosome-scale assembly and high-density genetic map of the yellow drum (Nibea albiflora) genome.</title>
        <authorList>
            <person name="Xu D."/>
            <person name="Zhang W."/>
            <person name="Chen R."/>
            <person name="Tan P."/>
            <person name="Wang L."/>
            <person name="Song H."/>
            <person name="Tian L."/>
            <person name="Zhu Q."/>
            <person name="Wang B."/>
        </authorList>
    </citation>
    <scope>NUCLEOTIDE SEQUENCE</scope>
    <source>
        <strain evidence="1">ZJHYS-2018</strain>
    </source>
</reference>
<evidence type="ECO:0000313" key="1">
    <source>
        <dbReference type="EMBL" id="KAG8003961.1"/>
    </source>
</evidence>
<dbReference type="EMBL" id="CM024791">
    <property type="protein sequence ID" value="KAG8003961.1"/>
    <property type="molecule type" value="Genomic_DNA"/>
</dbReference>
<gene>
    <name evidence="1" type="primary">HNRNPUL1</name>
    <name evidence="1" type="ORF">GBF38_007991</name>
</gene>